<dbReference type="InterPro" id="IPR050118">
    <property type="entry name" value="Pur/Pyrimidine_PRTase"/>
</dbReference>
<dbReference type="NCBIfam" id="TIGR01744">
    <property type="entry name" value="XPRTase"/>
    <property type="match status" value="1"/>
</dbReference>
<dbReference type="CDD" id="cd06223">
    <property type="entry name" value="PRTases_typeI"/>
    <property type="match status" value="1"/>
</dbReference>
<dbReference type="GO" id="GO:0046110">
    <property type="term" value="P:xanthine metabolic process"/>
    <property type="evidence" value="ECO:0007669"/>
    <property type="project" value="UniProtKB-UniRule"/>
</dbReference>
<keyword evidence="7" id="KW-0812">Transmembrane</keyword>
<dbReference type="GO" id="GO:0032265">
    <property type="term" value="P:XMP salvage"/>
    <property type="evidence" value="ECO:0007669"/>
    <property type="project" value="UniProtKB-UniRule"/>
</dbReference>
<evidence type="ECO:0000256" key="7">
    <source>
        <dbReference type="SAM" id="Phobius"/>
    </source>
</evidence>
<comment type="subcellular location">
    <subcellularLocation>
        <location evidence="5">Cytoplasm</location>
    </subcellularLocation>
</comment>
<feature type="domain" description="Phosphoribosyltransferase" evidence="8">
    <location>
        <begin position="32"/>
        <end position="156"/>
    </location>
</feature>
<name>A0A1T4KGF8_9FUSO</name>
<dbReference type="EC" id="2.4.2.22" evidence="5 6"/>
<evidence type="ECO:0000256" key="6">
    <source>
        <dbReference type="NCBIfam" id="TIGR01744"/>
    </source>
</evidence>
<dbReference type="GO" id="GO:0005737">
    <property type="term" value="C:cytoplasm"/>
    <property type="evidence" value="ECO:0007669"/>
    <property type="project" value="UniProtKB-SubCell"/>
</dbReference>
<comment type="similarity">
    <text evidence="5">Belongs to the purine/pyrimidine phosphoribosyltransferase family. Xpt subfamily.</text>
</comment>
<feature type="binding site" evidence="5">
    <location>
        <position position="20"/>
    </location>
    <ligand>
        <name>xanthine</name>
        <dbReference type="ChEBI" id="CHEBI:17712"/>
    </ligand>
</feature>
<feature type="binding site" evidence="5">
    <location>
        <position position="155"/>
    </location>
    <ligand>
        <name>xanthine</name>
        <dbReference type="ChEBI" id="CHEBI:17712"/>
    </ligand>
</feature>
<dbReference type="AlphaFoldDB" id="A0A1T4KGF8"/>
<dbReference type="OrthoDB" id="9790678at2"/>
<dbReference type="Gene3D" id="3.40.50.2020">
    <property type="match status" value="1"/>
</dbReference>
<evidence type="ECO:0000313" key="10">
    <source>
        <dbReference type="Proteomes" id="UP000191153"/>
    </source>
</evidence>
<dbReference type="InterPro" id="IPR000836">
    <property type="entry name" value="PRTase_dom"/>
</dbReference>
<proteinExistence type="inferred from homology"/>
<evidence type="ECO:0000259" key="8">
    <source>
        <dbReference type="Pfam" id="PF00156"/>
    </source>
</evidence>
<comment type="pathway">
    <text evidence="5">Purine metabolism; XMP biosynthesis via salvage pathway; XMP from xanthine: step 1/1.</text>
</comment>
<dbReference type="RefSeq" id="WP_078692959.1">
    <property type="nucleotide sequence ID" value="NZ_FUWX01000005.1"/>
</dbReference>
<comment type="subunit">
    <text evidence="5">Homodimer.</text>
</comment>
<comment type="catalytic activity">
    <reaction evidence="5">
        <text>XMP + diphosphate = xanthine + 5-phospho-alpha-D-ribose 1-diphosphate</text>
        <dbReference type="Rhea" id="RHEA:10800"/>
        <dbReference type="ChEBI" id="CHEBI:17712"/>
        <dbReference type="ChEBI" id="CHEBI:33019"/>
        <dbReference type="ChEBI" id="CHEBI:57464"/>
        <dbReference type="ChEBI" id="CHEBI:58017"/>
        <dbReference type="EC" id="2.4.2.22"/>
    </reaction>
</comment>
<dbReference type="PANTHER" id="PTHR43864:SF1">
    <property type="entry name" value="XANTHINE PHOSPHORIBOSYLTRANSFERASE"/>
    <property type="match status" value="1"/>
</dbReference>
<dbReference type="Proteomes" id="UP000191153">
    <property type="component" value="Unassembled WGS sequence"/>
</dbReference>
<dbReference type="PANTHER" id="PTHR43864">
    <property type="entry name" value="HYPOXANTHINE/GUANINE PHOSPHORIBOSYLTRANSFERASE"/>
    <property type="match status" value="1"/>
</dbReference>
<keyword evidence="2 5" id="KW-0328">Glycosyltransferase</keyword>
<dbReference type="STRING" id="180163.SAMN02745174_00414"/>
<organism evidence="9 10">
    <name type="scientific">Cetobacterium ceti</name>
    <dbReference type="NCBI Taxonomy" id="180163"/>
    <lineage>
        <taxon>Bacteria</taxon>
        <taxon>Fusobacteriati</taxon>
        <taxon>Fusobacteriota</taxon>
        <taxon>Fusobacteriia</taxon>
        <taxon>Fusobacteriales</taxon>
        <taxon>Fusobacteriaceae</taxon>
        <taxon>Cetobacterium</taxon>
    </lineage>
</organism>
<sequence length="189" mass="21016">MKELKDYIKLHGKVANSSTLKVDSFINHQIDPKLMMAIGEEFKKRFQDKNINKVLTIEASGIAIGLATAFAFNVPLVFAKKKKPSTMNDMYNATVYSFTKKESYNVCVSKEFLNENDKVLVVDDFLAMGNALVGLKEILNEAGAEFVGAGIVIEKGFQEGGKFLRENGIHLESLAIIDSLENNTIKFKD</sequence>
<evidence type="ECO:0000313" key="9">
    <source>
        <dbReference type="EMBL" id="SJZ41433.1"/>
    </source>
</evidence>
<keyword evidence="3 5" id="KW-0808">Transferase</keyword>
<feature type="transmembrane region" description="Helical" evidence="7">
    <location>
        <begin position="54"/>
        <end position="78"/>
    </location>
</feature>
<dbReference type="InterPro" id="IPR029057">
    <property type="entry name" value="PRTase-like"/>
</dbReference>
<evidence type="ECO:0000256" key="1">
    <source>
        <dbReference type="ARBA" id="ARBA00022490"/>
    </source>
</evidence>
<keyword evidence="7" id="KW-1133">Transmembrane helix</keyword>
<keyword evidence="1 5" id="KW-0963">Cytoplasm</keyword>
<evidence type="ECO:0000256" key="3">
    <source>
        <dbReference type="ARBA" id="ARBA00022679"/>
    </source>
</evidence>
<keyword evidence="7" id="KW-0472">Membrane</keyword>
<evidence type="ECO:0000256" key="5">
    <source>
        <dbReference type="HAMAP-Rule" id="MF_01184"/>
    </source>
</evidence>
<dbReference type="HAMAP" id="MF_01184">
    <property type="entry name" value="XPRTase"/>
    <property type="match status" value="1"/>
</dbReference>
<feature type="binding site" evidence="5">
    <location>
        <begin position="127"/>
        <end position="131"/>
    </location>
    <ligand>
        <name>5-phospho-alpha-D-ribose 1-diphosphate</name>
        <dbReference type="ChEBI" id="CHEBI:58017"/>
    </ligand>
</feature>
<dbReference type="UniPathway" id="UPA00602">
    <property type="reaction ID" value="UER00658"/>
</dbReference>
<dbReference type="Pfam" id="PF00156">
    <property type="entry name" value="Pribosyltran"/>
    <property type="match status" value="1"/>
</dbReference>
<evidence type="ECO:0000256" key="4">
    <source>
        <dbReference type="ARBA" id="ARBA00022726"/>
    </source>
</evidence>
<comment type="function">
    <text evidence="5">Converts the preformed base xanthine, a product of nucleic acid breakdown, to xanthosine 5'-monophosphate (XMP), so it can be reused for RNA or DNA synthesis.</text>
</comment>
<dbReference type="EMBL" id="FUWX01000005">
    <property type="protein sequence ID" value="SJZ41433.1"/>
    <property type="molecule type" value="Genomic_DNA"/>
</dbReference>
<protein>
    <recommendedName>
        <fullName evidence="5 6">Xanthine phosphoribosyltransferase</fullName>
        <shortName evidence="5">XPRTase</shortName>
        <ecNumber evidence="5 6">2.4.2.22</ecNumber>
    </recommendedName>
</protein>
<feature type="binding site" evidence="5">
    <location>
        <position position="27"/>
    </location>
    <ligand>
        <name>xanthine</name>
        <dbReference type="ChEBI" id="CHEBI:17712"/>
    </ligand>
</feature>
<dbReference type="SUPFAM" id="SSF53271">
    <property type="entry name" value="PRTase-like"/>
    <property type="match status" value="1"/>
</dbReference>
<keyword evidence="10" id="KW-1185">Reference proteome</keyword>
<gene>
    <name evidence="5" type="primary">xpt</name>
    <name evidence="9" type="ORF">SAMN02745174_00414</name>
</gene>
<reference evidence="9 10" key="1">
    <citation type="submission" date="2017-02" db="EMBL/GenBank/DDBJ databases">
        <authorList>
            <person name="Peterson S.W."/>
        </authorList>
    </citation>
    <scope>NUCLEOTIDE SEQUENCE [LARGE SCALE GENOMIC DNA]</scope>
    <source>
        <strain evidence="9 10">ATCC 700028</strain>
    </source>
</reference>
<evidence type="ECO:0000256" key="2">
    <source>
        <dbReference type="ARBA" id="ARBA00022676"/>
    </source>
</evidence>
<dbReference type="GO" id="GO:0006166">
    <property type="term" value="P:purine ribonucleoside salvage"/>
    <property type="evidence" value="ECO:0007669"/>
    <property type="project" value="UniProtKB-KW"/>
</dbReference>
<dbReference type="GO" id="GO:0000310">
    <property type="term" value="F:xanthine phosphoribosyltransferase activity"/>
    <property type="evidence" value="ECO:0007669"/>
    <property type="project" value="UniProtKB-UniRule"/>
</dbReference>
<accession>A0A1T4KGF8</accession>
<dbReference type="InterPro" id="IPR010079">
    <property type="entry name" value="Xanthine_PRibTrfase"/>
</dbReference>
<keyword evidence="4 5" id="KW-0660">Purine salvage</keyword>
<dbReference type="NCBIfam" id="NF006671">
    <property type="entry name" value="PRK09219.1"/>
    <property type="match status" value="1"/>
</dbReference>